<dbReference type="RefSeq" id="WP_160591273.1">
    <property type="nucleotide sequence ID" value="NZ_CP047895.1"/>
</dbReference>
<dbReference type="Proteomes" id="UP000464468">
    <property type="component" value="Chromosome"/>
</dbReference>
<dbReference type="EMBL" id="CP047895">
    <property type="protein sequence ID" value="QHL89740.1"/>
    <property type="molecule type" value="Genomic_DNA"/>
</dbReference>
<dbReference type="KEGG" id="schy:GVO57_01485"/>
<organism evidence="1 2">
    <name type="scientific">Sphingomonas changnyeongensis</name>
    <dbReference type="NCBI Taxonomy" id="2698679"/>
    <lineage>
        <taxon>Bacteria</taxon>
        <taxon>Pseudomonadati</taxon>
        <taxon>Pseudomonadota</taxon>
        <taxon>Alphaproteobacteria</taxon>
        <taxon>Sphingomonadales</taxon>
        <taxon>Sphingomonadaceae</taxon>
        <taxon>Sphingomonas</taxon>
    </lineage>
</organism>
<proteinExistence type="predicted"/>
<protein>
    <recommendedName>
        <fullName evidence="3">Flagellar protein FliL</fullName>
    </recommendedName>
</protein>
<name>A0A7Z2NUQ9_9SPHN</name>
<evidence type="ECO:0000313" key="1">
    <source>
        <dbReference type="EMBL" id="QHL89740.1"/>
    </source>
</evidence>
<reference evidence="1 2" key="1">
    <citation type="submission" date="2020-01" db="EMBL/GenBank/DDBJ databases">
        <title>Sphingomonas sp. C33 whole genome sequece.</title>
        <authorList>
            <person name="Park C."/>
        </authorList>
    </citation>
    <scope>NUCLEOTIDE SEQUENCE [LARGE SCALE GENOMIC DNA]</scope>
    <source>
        <strain evidence="1 2">C33</strain>
    </source>
</reference>
<dbReference type="AlphaFoldDB" id="A0A7Z2NUQ9"/>
<keyword evidence="2" id="KW-1185">Reference proteome</keyword>
<gene>
    <name evidence="1" type="ORF">GVO57_01485</name>
</gene>
<evidence type="ECO:0000313" key="2">
    <source>
        <dbReference type="Proteomes" id="UP000464468"/>
    </source>
</evidence>
<evidence type="ECO:0008006" key="3">
    <source>
        <dbReference type="Google" id="ProtNLM"/>
    </source>
</evidence>
<sequence length="132" mass="13668">MFTLAAAAALGSATAAGGAGGEADDKAPTELALVKLEPMAVPIVDGDHVQGELRVHLYLSAKDPASAGEMGPQMPRLRAATFATMMDFARLYASPFQAVNSDQLAKKLTAALRKENPAIHEVLITAVAAKPV</sequence>
<accession>A0A7Z2NUQ9</accession>